<dbReference type="InterPro" id="IPR041522">
    <property type="entry name" value="CdaR_GGDEF"/>
</dbReference>
<organism evidence="6 7">
    <name type="scientific">Paenibacillus herberti</name>
    <dbReference type="NCBI Taxonomy" id="1619309"/>
    <lineage>
        <taxon>Bacteria</taxon>
        <taxon>Bacillati</taxon>
        <taxon>Bacillota</taxon>
        <taxon>Bacilli</taxon>
        <taxon>Bacillales</taxon>
        <taxon>Paenibacillaceae</taxon>
        <taxon>Paenibacillus</taxon>
    </lineage>
</organism>
<dbReference type="PANTHER" id="PTHR43280:SF28">
    <property type="entry name" value="HTH-TYPE TRANSCRIPTIONAL ACTIVATOR RHAS"/>
    <property type="match status" value="1"/>
</dbReference>
<keyword evidence="1" id="KW-0805">Transcription regulation</keyword>
<dbReference type="Gene3D" id="1.10.10.60">
    <property type="entry name" value="Homeodomain-like"/>
    <property type="match status" value="2"/>
</dbReference>
<feature type="domain" description="HTH araC/xylS-type" evidence="5">
    <location>
        <begin position="655"/>
        <end position="755"/>
    </location>
</feature>
<dbReference type="InterPro" id="IPR018060">
    <property type="entry name" value="HTH_AraC"/>
</dbReference>
<gene>
    <name evidence="6" type="ORF">CGZ75_15900</name>
</gene>
<dbReference type="OrthoDB" id="2058434at2"/>
<evidence type="ECO:0000256" key="2">
    <source>
        <dbReference type="ARBA" id="ARBA00023125"/>
    </source>
</evidence>
<evidence type="ECO:0000256" key="1">
    <source>
        <dbReference type="ARBA" id="ARBA00023015"/>
    </source>
</evidence>
<dbReference type="EMBL" id="NMUQ01000002">
    <property type="protein sequence ID" value="OXM14427.1"/>
    <property type="molecule type" value="Genomic_DNA"/>
</dbReference>
<feature type="transmembrane region" description="Helical" evidence="4">
    <location>
        <begin position="21"/>
        <end position="40"/>
    </location>
</feature>
<accession>A0A229NX80</accession>
<keyword evidence="4" id="KW-0812">Transmembrane</keyword>
<keyword evidence="2" id="KW-0238">DNA-binding</keyword>
<dbReference type="PROSITE" id="PS00041">
    <property type="entry name" value="HTH_ARAC_FAMILY_1"/>
    <property type="match status" value="1"/>
</dbReference>
<dbReference type="InterPro" id="IPR020449">
    <property type="entry name" value="Tscrpt_reg_AraC-type_HTH"/>
</dbReference>
<dbReference type="SUPFAM" id="SSF46689">
    <property type="entry name" value="Homeodomain-like"/>
    <property type="match status" value="2"/>
</dbReference>
<evidence type="ECO:0000259" key="5">
    <source>
        <dbReference type="PROSITE" id="PS01124"/>
    </source>
</evidence>
<dbReference type="Pfam" id="PF12833">
    <property type="entry name" value="HTH_18"/>
    <property type="match status" value="1"/>
</dbReference>
<dbReference type="RefSeq" id="WP_089525251.1">
    <property type="nucleotide sequence ID" value="NZ_NMUQ01000002.1"/>
</dbReference>
<keyword evidence="7" id="KW-1185">Reference proteome</keyword>
<dbReference type="SMART" id="SM00342">
    <property type="entry name" value="HTH_ARAC"/>
    <property type="match status" value="1"/>
</dbReference>
<dbReference type="Proteomes" id="UP000215145">
    <property type="component" value="Unassembled WGS sequence"/>
</dbReference>
<sequence length="755" mass="86036">MKGLAYLKQRNSIFIKSMFTYILIFTIPMAVFGFSTYYWAANTIETQTNSTYLGLLEDTQKDVERNFNTLDTFAVQLSYMPRISKLMNMEGNNFSYDRVDIGDLLNSMNELNIYKSTYPLVDEIAIYFNGKDTVLSTLGKDSFERYFIDLLRFDNIDLQQWEQILAARNNHRLILPEPVSISNQPRRLLTYIQSLPPGDSSFQATLLLFIREEALQQMLSKSALAEQHAIYIMDAQGNRVTDVNPNAKLSSYIENQHRDGSAVSGGIDTVQLADGSHYSVYRSDPDSRGWSYYIGVPTSTVLSKLHVIRNVAIGFSLFYLCLGLGLSYILAMRNYKPLANLIGMIRSKLMLEPPVNNEFHYVENAIYAMLTDANRNEHEISLYRPLARNTCLAKLLNKNSANDESLIRAMDLLDISFPYEFFVCATLLLSEEQSLPEDFYEQVRSRLVAQGVTIFWVEMDEKDKAIILNMEREELRASALQAIGDCLRSYSIAYRAIGVGGSCRNLHELFRSYEASVHAIEFRFLKGDGSILYADEYTEDGHWNGYLAEENQLIGALSGGDVRSAQQLAGAIVHRYLEKNRLPLNAMRYLGYSIASVALKALEQANIGQAPSIKLKDIMELDTMDEMVSAIGRLYEETSRLLAREDEQQDVQLIREIKSYIHAHYNDQNLSLTKVAEAFRISSSYLSRYFKGQTGSTFIDYVNRRRIEVSKPLLSKGGEITILQVAQQVGFDNDITFRRLFKKYMGMTPSQFKDK</sequence>
<proteinExistence type="predicted"/>
<dbReference type="PANTHER" id="PTHR43280">
    <property type="entry name" value="ARAC-FAMILY TRANSCRIPTIONAL REGULATOR"/>
    <property type="match status" value="1"/>
</dbReference>
<dbReference type="InterPro" id="IPR009057">
    <property type="entry name" value="Homeodomain-like_sf"/>
</dbReference>
<reference evidence="6 7" key="1">
    <citation type="submission" date="2017-07" db="EMBL/GenBank/DDBJ databases">
        <title>Paenibacillus herberti R33 genome sequencing and assembly.</title>
        <authorList>
            <person name="Su W."/>
        </authorList>
    </citation>
    <scope>NUCLEOTIDE SEQUENCE [LARGE SCALE GENOMIC DNA]</scope>
    <source>
        <strain evidence="6 7">R33</strain>
    </source>
</reference>
<dbReference type="PRINTS" id="PR00032">
    <property type="entry name" value="HTHARAC"/>
</dbReference>
<dbReference type="GO" id="GO:0043565">
    <property type="term" value="F:sequence-specific DNA binding"/>
    <property type="evidence" value="ECO:0007669"/>
    <property type="project" value="InterPro"/>
</dbReference>
<evidence type="ECO:0000313" key="7">
    <source>
        <dbReference type="Proteomes" id="UP000215145"/>
    </source>
</evidence>
<dbReference type="AlphaFoldDB" id="A0A229NX80"/>
<protein>
    <recommendedName>
        <fullName evidence="5">HTH araC/xylS-type domain-containing protein</fullName>
    </recommendedName>
</protein>
<keyword evidence="4" id="KW-0472">Membrane</keyword>
<keyword evidence="4" id="KW-1133">Transmembrane helix</keyword>
<dbReference type="GO" id="GO:0003700">
    <property type="term" value="F:DNA-binding transcription factor activity"/>
    <property type="evidence" value="ECO:0007669"/>
    <property type="project" value="InterPro"/>
</dbReference>
<evidence type="ECO:0000256" key="4">
    <source>
        <dbReference type="SAM" id="Phobius"/>
    </source>
</evidence>
<evidence type="ECO:0000256" key="3">
    <source>
        <dbReference type="ARBA" id="ARBA00023163"/>
    </source>
</evidence>
<dbReference type="PROSITE" id="PS01124">
    <property type="entry name" value="HTH_ARAC_FAMILY_2"/>
    <property type="match status" value="1"/>
</dbReference>
<evidence type="ECO:0000313" key="6">
    <source>
        <dbReference type="EMBL" id="OXM14427.1"/>
    </source>
</evidence>
<dbReference type="InterPro" id="IPR018062">
    <property type="entry name" value="HTH_AraC-typ_CS"/>
</dbReference>
<keyword evidence="3" id="KW-0804">Transcription</keyword>
<comment type="caution">
    <text evidence="6">The sequence shown here is derived from an EMBL/GenBank/DDBJ whole genome shotgun (WGS) entry which is preliminary data.</text>
</comment>
<name>A0A229NX80_9BACL</name>
<dbReference type="Pfam" id="PF17853">
    <property type="entry name" value="GGDEF_2"/>
    <property type="match status" value="1"/>
</dbReference>
<feature type="transmembrane region" description="Helical" evidence="4">
    <location>
        <begin position="311"/>
        <end position="331"/>
    </location>
</feature>